<evidence type="ECO:0000313" key="1">
    <source>
        <dbReference type="EMBL" id="AJO24573.1"/>
    </source>
</evidence>
<evidence type="ECO:0000313" key="2">
    <source>
        <dbReference type="Proteomes" id="UP000032024"/>
    </source>
</evidence>
<name>A0AAN0T8S2_HEYCO</name>
<sequence>MEHRKKQRVWLVSPLDIVGPDPVHSGCGLLAVPFKGYTADEQSIRGFPFFYPEHYTG</sequence>
<organism evidence="1 2">
    <name type="scientific">Heyndrickxia coagulans</name>
    <name type="common">Weizmannia coagulans</name>
    <dbReference type="NCBI Taxonomy" id="1398"/>
    <lineage>
        <taxon>Bacteria</taxon>
        <taxon>Bacillati</taxon>
        <taxon>Bacillota</taxon>
        <taxon>Bacilli</taxon>
        <taxon>Bacillales</taxon>
        <taxon>Bacillaceae</taxon>
        <taxon>Heyndrickxia</taxon>
    </lineage>
</organism>
<gene>
    <name evidence="1" type="ORF">SB48_HM08orf05999</name>
</gene>
<protein>
    <submittedName>
        <fullName evidence="1">Uncharacterized protein</fullName>
    </submittedName>
</protein>
<dbReference type="Proteomes" id="UP000032024">
    <property type="component" value="Chromosome"/>
</dbReference>
<dbReference type="EMBL" id="CP010525">
    <property type="protein sequence ID" value="AJO24573.1"/>
    <property type="molecule type" value="Genomic_DNA"/>
</dbReference>
<proteinExistence type="predicted"/>
<keyword evidence="2" id="KW-1185">Reference proteome</keyword>
<dbReference type="AlphaFoldDB" id="A0AAN0T8S2"/>
<dbReference type="RefSeq" id="WP_155375942.1">
    <property type="nucleotide sequence ID" value="NZ_CP011939.1"/>
</dbReference>
<reference evidence="2" key="1">
    <citation type="submission" date="2015-01" db="EMBL/GenBank/DDBJ databases">
        <title>Comparative genome analysis of Bacillus coagulans HM-08, Clostridium butyricum HM-68, Bacillus subtilis HM-66 and Bacillus paralicheniformis BL-09.</title>
        <authorList>
            <person name="Zhang H."/>
        </authorList>
    </citation>
    <scope>NUCLEOTIDE SEQUENCE [LARGE SCALE GENOMIC DNA]</scope>
    <source>
        <strain evidence="2">HM-08</strain>
    </source>
</reference>
<accession>A0AAN0T8S2</accession>